<dbReference type="AlphaFoldDB" id="A0AAV9IUM6"/>
<dbReference type="GO" id="GO:0016779">
    <property type="term" value="F:nucleotidyltransferase activity"/>
    <property type="evidence" value="ECO:0007669"/>
    <property type="project" value="UniProtKB-ARBA"/>
</dbReference>
<comment type="caution">
    <text evidence="2">The sequence shown here is derived from an EMBL/GenBank/DDBJ whole genome shotgun (WGS) entry which is preliminary data.</text>
</comment>
<dbReference type="Pfam" id="PF12804">
    <property type="entry name" value="NTP_transf_3"/>
    <property type="match status" value="1"/>
</dbReference>
<evidence type="ECO:0000313" key="2">
    <source>
        <dbReference type="EMBL" id="KAK4535957.1"/>
    </source>
</evidence>
<accession>A0AAV9IUM6</accession>
<dbReference type="SUPFAM" id="SSF53448">
    <property type="entry name" value="Nucleotide-diphospho-sugar transferases"/>
    <property type="match status" value="1"/>
</dbReference>
<organism evidence="2 3">
    <name type="scientific">Cyanidium caldarium</name>
    <name type="common">Red alga</name>
    <dbReference type="NCBI Taxonomy" id="2771"/>
    <lineage>
        <taxon>Eukaryota</taxon>
        <taxon>Rhodophyta</taxon>
        <taxon>Bangiophyceae</taxon>
        <taxon>Cyanidiales</taxon>
        <taxon>Cyanidiaceae</taxon>
        <taxon>Cyanidium</taxon>
    </lineage>
</organism>
<gene>
    <name evidence="2" type="ORF">CDCA_CDCA06G1982</name>
</gene>
<reference evidence="2 3" key="1">
    <citation type="submission" date="2022-07" db="EMBL/GenBank/DDBJ databases">
        <title>Genome-wide signatures of adaptation to extreme environments.</title>
        <authorList>
            <person name="Cho C.H."/>
            <person name="Yoon H.S."/>
        </authorList>
    </citation>
    <scope>NUCLEOTIDE SEQUENCE [LARGE SCALE GENOMIC DNA]</scope>
    <source>
        <strain evidence="2 3">DBV 063 E5</strain>
    </source>
</reference>
<dbReference type="Proteomes" id="UP001301350">
    <property type="component" value="Unassembled WGS sequence"/>
</dbReference>
<dbReference type="InterPro" id="IPR025877">
    <property type="entry name" value="MobA-like_NTP_Trfase"/>
</dbReference>
<dbReference type="InterPro" id="IPR029044">
    <property type="entry name" value="Nucleotide-diphossugar_trans"/>
</dbReference>
<evidence type="ECO:0000313" key="3">
    <source>
        <dbReference type="Proteomes" id="UP001301350"/>
    </source>
</evidence>
<protein>
    <recommendedName>
        <fullName evidence="1">MobA-like NTP transferase domain-containing protein</fullName>
    </recommendedName>
</protein>
<dbReference type="Gene3D" id="3.90.550.10">
    <property type="entry name" value="Spore Coat Polysaccharide Biosynthesis Protein SpsA, Chain A"/>
    <property type="match status" value="1"/>
</dbReference>
<feature type="domain" description="MobA-like NTP transferase" evidence="1">
    <location>
        <begin position="38"/>
        <end position="109"/>
    </location>
</feature>
<proteinExistence type="predicted"/>
<sequence length="117" mass="12843">MNADLTQVPLHQFVQTPARAENRTSLAIDAADSDAVCGIVLAAGRGSRFGDTATPKVLHQLRGKPLVQYPLEALQGARVPAVLVVGWQWERVVQTLSPHAYPYVHQEQPVRVVGRKR</sequence>
<name>A0AAV9IUM6_CYACA</name>
<evidence type="ECO:0000259" key="1">
    <source>
        <dbReference type="Pfam" id="PF12804"/>
    </source>
</evidence>
<keyword evidence="3" id="KW-1185">Reference proteome</keyword>
<dbReference type="EMBL" id="JANCYW010000006">
    <property type="protein sequence ID" value="KAK4535957.1"/>
    <property type="molecule type" value="Genomic_DNA"/>
</dbReference>